<keyword evidence="2" id="KW-1185">Reference proteome</keyword>
<reference evidence="1" key="1">
    <citation type="submission" date="2021-06" db="EMBL/GenBank/DDBJ databases">
        <title>Comparative genomics, transcriptomics and evolutionary studies reveal genomic signatures of adaptation to plant cell wall in hemibiotrophic fungi.</title>
        <authorList>
            <consortium name="DOE Joint Genome Institute"/>
            <person name="Baroncelli R."/>
            <person name="Diaz J.F."/>
            <person name="Benocci T."/>
            <person name="Peng M."/>
            <person name="Battaglia E."/>
            <person name="Haridas S."/>
            <person name="Andreopoulos W."/>
            <person name="Labutti K."/>
            <person name="Pangilinan J."/>
            <person name="Floch G.L."/>
            <person name="Makela M.R."/>
            <person name="Henrissat B."/>
            <person name="Grigoriev I.V."/>
            <person name="Crouch J.A."/>
            <person name="De Vries R.P."/>
            <person name="Sukno S.A."/>
            <person name="Thon M.R."/>
        </authorList>
    </citation>
    <scope>NUCLEOTIDE SEQUENCE</scope>
    <source>
        <strain evidence="1">MAFF235873</strain>
    </source>
</reference>
<name>A0AAD9HKD8_9PEZI</name>
<accession>A0AAD9HKD8</accession>
<gene>
    <name evidence="1" type="ORF">LX32DRAFT_319872</name>
</gene>
<evidence type="ECO:0000313" key="2">
    <source>
        <dbReference type="Proteomes" id="UP001232148"/>
    </source>
</evidence>
<protein>
    <submittedName>
        <fullName evidence="1">Uncharacterized protein</fullName>
    </submittedName>
</protein>
<comment type="caution">
    <text evidence="1">The sequence shown here is derived from an EMBL/GenBank/DDBJ whole genome shotgun (WGS) entry which is preliminary data.</text>
</comment>
<organism evidence="1 2">
    <name type="scientific">Colletotrichum zoysiae</name>
    <dbReference type="NCBI Taxonomy" id="1216348"/>
    <lineage>
        <taxon>Eukaryota</taxon>
        <taxon>Fungi</taxon>
        <taxon>Dikarya</taxon>
        <taxon>Ascomycota</taxon>
        <taxon>Pezizomycotina</taxon>
        <taxon>Sordariomycetes</taxon>
        <taxon>Hypocreomycetidae</taxon>
        <taxon>Glomerellales</taxon>
        <taxon>Glomerellaceae</taxon>
        <taxon>Colletotrichum</taxon>
        <taxon>Colletotrichum graminicola species complex</taxon>
    </lineage>
</organism>
<dbReference type="AlphaFoldDB" id="A0AAD9HKD8"/>
<dbReference type="Proteomes" id="UP001232148">
    <property type="component" value="Unassembled WGS sequence"/>
</dbReference>
<evidence type="ECO:0000313" key="1">
    <source>
        <dbReference type="EMBL" id="KAK2030488.1"/>
    </source>
</evidence>
<proteinExistence type="predicted"/>
<sequence>MRQVKRRVAGVLSGNGLLGRELFEKMFWLHQLVDGGSRHKSVRRSCAVLCCAVLAVECGTRTLLAARGGSVIGLLGLWQALGEFGQGLRNKVMDALKQWMLSAAGRSFNAFSSFACSRAWLCMIERWMDGWMVIGRTR</sequence>
<dbReference type="EMBL" id="MU842850">
    <property type="protein sequence ID" value="KAK2030488.1"/>
    <property type="molecule type" value="Genomic_DNA"/>
</dbReference>